<dbReference type="GO" id="GO:0000976">
    <property type="term" value="F:transcription cis-regulatory region binding"/>
    <property type="evidence" value="ECO:0007669"/>
    <property type="project" value="TreeGrafter"/>
</dbReference>
<dbReference type="GO" id="GO:0000981">
    <property type="term" value="F:DNA-binding transcription factor activity, RNA polymerase II-specific"/>
    <property type="evidence" value="ECO:0007669"/>
    <property type="project" value="InterPro"/>
</dbReference>
<dbReference type="GO" id="GO:0008270">
    <property type="term" value="F:zinc ion binding"/>
    <property type="evidence" value="ECO:0007669"/>
    <property type="project" value="InterPro"/>
</dbReference>
<dbReference type="InterPro" id="IPR001138">
    <property type="entry name" value="Zn2Cys6_DnaBD"/>
</dbReference>
<dbReference type="InterPro" id="IPR021858">
    <property type="entry name" value="Fun_TF"/>
</dbReference>
<dbReference type="SMART" id="SM00066">
    <property type="entry name" value="GAL4"/>
    <property type="match status" value="1"/>
</dbReference>
<name>A0A9P9AVB9_9HYPO</name>
<dbReference type="Proteomes" id="UP000777438">
    <property type="component" value="Unassembled WGS sequence"/>
</dbReference>
<dbReference type="Pfam" id="PF11951">
    <property type="entry name" value="Fungal_trans_2"/>
    <property type="match status" value="1"/>
</dbReference>
<evidence type="ECO:0000256" key="1">
    <source>
        <dbReference type="ARBA" id="ARBA00004123"/>
    </source>
</evidence>
<dbReference type="InterPro" id="IPR036864">
    <property type="entry name" value="Zn2-C6_fun-type_DNA-bd_sf"/>
</dbReference>
<dbReference type="Gene3D" id="4.10.240.10">
    <property type="entry name" value="Zn(2)-C6 fungal-type DNA-binding domain"/>
    <property type="match status" value="1"/>
</dbReference>
<evidence type="ECO:0000256" key="2">
    <source>
        <dbReference type="ARBA" id="ARBA00023242"/>
    </source>
</evidence>
<accession>A0A9P9AVB9</accession>
<organism evidence="5 6">
    <name type="scientific">Thelonectria olida</name>
    <dbReference type="NCBI Taxonomy" id="1576542"/>
    <lineage>
        <taxon>Eukaryota</taxon>
        <taxon>Fungi</taxon>
        <taxon>Dikarya</taxon>
        <taxon>Ascomycota</taxon>
        <taxon>Pezizomycotina</taxon>
        <taxon>Sordariomycetes</taxon>
        <taxon>Hypocreomycetidae</taxon>
        <taxon>Hypocreales</taxon>
        <taxon>Nectriaceae</taxon>
        <taxon>Thelonectria</taxon>
    </lineage>
</organism>
<gene>
    <name evidence="5" type="ORF">B0T10DRAFT_471730</name>
</gene>
<comment type="subcellular location">
    <subcellularLocation>
        <location evidence="1">Nucleus</location>
    </subcellularLocation>
</comment>
<reference evidence="5 6" key="1">
    <citation type="journal article" date="2021" name="Nat. Commun.">
        <title>Genetic determinants of endophytism in the Arabidopsis root mycobiome.</title>
        <authorList>
            <person name="Mesny F."/>
            <person name="Miyauchi S."/>
            <person name="Thiergart T."/>
            <person name="Pickel B."/>
            <person name="Atanasova L."/>
            <person name="Karlsson M."/>
            <person name="Huettel B."/>
            <person name="Barry K.W."/>
            <person name="Haridas S."/>
            <person name="Chen C."/>
            <person name="Bauer D."/>
            <person name="Andreopoulos W."/>
            <person name="Pangilinan J."/>
            <person name="LaButti K."/>
            <person name="Riley R."/>
            <person name="Lipzen A."/>
            <person name="Clum A."/>
            <person name="Drula E."/>
            <person name="Henrissat B."/>
            <person name="Kohler A."/>
            <person name="Grigoriev I.V."/>
            <person name="Martin F.M."/>
            <person name="Hacquard S."/>
        </authorList>
    </citation>
    <scope>NUCLEOTIDE SEQUENCE [LARGE SCALE GENOMIC DNA]</scope>
    <source>
        <strain evidence="5 6">MPI-CAGE-CH-0241</strain>
    </source>
</reference>
<dbReference type="GO" id="GO:0045944">
    <property type="term" value="P:positive regulation of transcription by RNA polymerase II"/>
    <property type="evidence" value="ECO:0007669"/>
    <property type="project" value="TreeGrafter"/>
</dbReference>
<dbReference type="SUPFAM" id="SSF57701">
    <property type="entry name" value="Zn2/Cys6 DNA-binding domain"/>
    <property type="match status" value="1"/>
</dbReference>
<evidence type="ECO:0000313" key="5">
    <source>
        <dbReference type="EMBL" id="KAH6898041.1"/>
    </source>
</evidence>
<feature type="region of interest" description="Disordered" evidence="3">
    <location>
        <begin position="69"/>
        <end position="98"/>
    </location>
</feature>
<dbReference type="OrthoDB" id="5213892at2759"/>
<dbReference type="PROSITE" id="PS00463">
    <property type="entry name" value="ZN2_CY6_FUNGAL_1"/>
    <property type="match status" value="1"/>
</dbReference>
<dbReference type="PANTHER" id="PTHR37534">
    <property type="entry name" value="TRANSCRIPTIONAL ACTIVATOR PROTEIN UGA3"/>
    <property type="match status" value="1"/>
</dbReference>
<dbReference type="PANTHER" id="PTHR37534:SF26">
    <property type="entry name" value="TRANSCRIPTION FACTOR, PUTATIVE-RELATED"/>
    <property type="match status" value="1"/>
</dbReference>
<keyword evidence="6" id="KW-1185">Reference proteome</keyword>
<feature type="compositionally biased region" description="Basic and acidic residues" evidence="3">
    <location>
        <begin position="74"/>
        <end position="88"/>
    </location>
</feature>
<dbReference type="AlphaFoldDB" id="A0A9P9AVB9"/>
<sequence length="486" mass="55363">MNRSTSGCWTCRIRHRKCDEFRPQCKECTDRTIKCHGYGPKPDWVSDESLLKAELTRIKVKVKHHVISKRKSNAARDGREAREAREIQEVPPQTSRIPESNMSFRESHLLIHYLDYIFPLQFPYYVDKPQFGGRGWLFWLLMRNGPLNQAILTLSALHHHTTFALQADCTERELIEYHTRALQGLRQALCQHEADGYPADKEQLLEFLACGSSLISLEIFRGGTGNWQPHLNALTRVVNSMSLYSTRTPEGETVQKPGGMENAQHFLIACLIWYDVLACTSSSTPPKINLDIWLNRDIDLSYLMGCYNWVMIAIGEVATISARESSDIERSLQAPSVKERLEVELKKLDLCTESPEPVAVPVSRVFATAALVELHTVCSDLCPVGNEVRDSVERVMDAIRRIPERMSLRGLTWPICIAGSMADPDQQVFFDTMMKMVLNNSGAGFTNCNTVWRIMKQCWHHRKDFPGTPWNWRDAMASMGICALFV</sequence>
<dbReference type="Pfam" id="PF00172">
    <property type="entry name" value="Zn_clus"/>
    <property type="match status" value="1"/>
</dbReference>
<protein>
    <submittedName>
        <fullName evidence="5">Fungal-specific transcription factor domain-containing protein</fullName>
    </submittedName>
</protein>
<keyword evidence="2" id="KW-0539">Nucleus</keyword>
<evidence type="ECO:0000256" key="3">
    <source>
        <dbReference type="SAM" id="MobiDB-lite"/>
    </source>
</evidence>
<dbReference type="CDD" id="cd00067">
    <property type="entry name" value="GAL4"/>
    <property type="match status" value="1"/>
</dbReference>
<evidence type="ECO:0000259" key="4">
    <source>
        <dbReference type="PROSITE" id="PS50048"/>
    </source>
</evidence>
<dbReference type="GO" id="GO:0005634">
    <property type="term" value="C:nucleus"/>
    <property type="evidence" value="ECO:0007669"/>
    <property type="project" value="UniProtKB-SubCell"/>
</dbReference>
<proteinExistence type="predicted"/>
<dbReference type="PROSITE" id="PS50048">
    <property type="entry name" value="ZN2_CY6_FUNGAL_2"/>
    <property type="match status" value="1"/>
</dbReference>
<dbReference type="EMBL" id="JAGPYM010000002">
    <property type="protein sequence ID" value="KAH6898041.1"/>
    <property type="molecule type" value="Genomic_DNA"/>
</dbReference>
<evidence type="ECO:0000313" key="6">
    <source>
        <dbReference type="Proteomes" id="UP000777438"/>
    </source>
</evidence>
<comment type="caution">
    <text evidence="5">The sequence shown here is derived from an EMBL/GenBank/DDBJ whole genome shotgun (WGS) entry which is preliminary data.</text>
</comment>
<feature type="domain" description="Zn(2)-C6 fungal-type" evidence="4">
    <location>
        <begin position="7"/>
        <end position="35"/>
    </location>
</feature>